<name>A0ABS3N0G2_9BACI</name>
<keyword evidence="1" id="KW-0802">TPR repeat</keyword>
<dbReference type="PROSITE" id="PS50005">
    <property type="entry name" value="TPR"/>
    <property type="match status" value="1"/>
</dbReference>
<feature type="domain" description="Glycosyl transferase family 1" evidence="2">
    <location>
        <begin position="861"/>
        <end position="971"/>
    </location>
</feature>
<dbReference type="Proteomes" id="UP000663981">
    <property type="component" value="Unassembled WGS sequence"/>
</dbReference>
<reference evidence="4 5" key="1">
    <citation type="submission" date="2021-03" db="EMBL/GenBank/DDBJ databases">
        <title>Whole genome sequence of Metabacillus bambusae BG109.</title>
        <authorList>
            <person name="Jeong J.W."/>
        </authorList>
    </citation>
    <scope>NUCLEOTIDE SEQUENCE [LARGE SCALE GENOMIC DNA]</scope>
    <source>
        <strain evidence="4 5">BG109</strain>
    </source>
</reference>
<keyword evidence="5" id="KW-1185">Reference proteome</keyword>
<dbReference type="PANTHER" id="PTHR43630">
    <property type="entry name" value="POLY-BETA-1,6-N-ACETYL-D-GLUCOSAMINE SYNTHASE"/>
    <property type="match status" value="1"/>
</dbReference>
<evidence type="ECO:0000259" key="2">
    <source>
        <dbReference type="Pfam" id="PF00534"/>
    </source>
</evidence>
<dbReference type="InterPro" id="IPR001173">
    <property type="entry name" value="Glyco_trans_2-like"/>
</dbReference>
<evidence type="ECO:0000256" key="1">
    <source>
        <dbReference type="PROSITE-ProRule" id="PRU00339"/>
    </source>
</evidence>
<feature type="domain" description="Glycosyltransferase 2-like" evidence="3">
    <location>
        <begin position="6"/>
        <end position="103"/>
    </location>
</feature>
<organism evidence="4 5">
    <name type="scientific">Metabacillus bambusae</name>
    <dbReference type="NCBI Taxonomy" id="2795218"/>
    <lineage>
        <taxon>Bacteria</taxon>
        <taxon>Bacillati</taxon>
        <taxon>Bacillota</taxon>
        <taxon>Bacilli</taxon>
        <taxon>Bacillales</taxon>
        <taxon>Bacillaceae</taxon>
        <taxon>Metabacillus</taxon>
    </lineage>
</organism>
<dbReference type="Gene3D" id="3.90.550.10">
    <property type="entry name" value="Spore Coat Polysaccharide Biosynthesis Protein SpsA, Chain A"/>
    <property type="match status" value="1"/>
</dbReference>
<dbReference type="PANTHER" id="PTHR43630:SF2">
    <property type="entry name" value="GLYCOSYLTRANSFERASE"/>
    <property type="match status" value="1"/>
</dbReference>
<comment type="caution">
    <text evidence="4">The sequence shown here is derived from an EMBL/GenBank/DDBJ whole genome shotgun (WGS) entry which is preliminary data.</text>
</comment>
<dbReference type="SMART" id="SM00028">
    <property type="entry name" value="TPR"/>
    <property type="match status" value="4"/>
</dbReference>
<sequence length="994" mass="117269">MTKKLSICMIVKDEEKNLRRCLESLKLLISKDFSELIIVDTGSTDKTMEIAKEYTENVYFHEWNGNFSDMRNISISYATGEWIFIIDADEELNTPNELIDLLESSKINNFKTIRIREKNLLSVKLNKYVYHVQERLFKNDGTFQYKGTIHNQPIYQHPVLTVDNIWLMHYGYINEDKELMEKKFQRTANMLKTELKNDPEHVYYRFQLARSYMMHGDSATAIEEIKKAYKSMKKQDNRLITYRYYVFGEYARMALHTKKFEQVIDVCKEGLSYNDNYLDLYYYMGHAYIELEEYKEGLDTLTKYVELHGQYYKNKLDLSNFTAIEMYTLDKVTLEKTLDRIISLVYKEINIIYDLNQYKPLLNEVENIALKAKLLTKVFILEKSENELLNLYKNIDESQRYPFINYLEMLKKDFDEGQSEHFKHIFSSIEDDYGLLNEIRNTEKRNKLLLQFINNYDIVRFTDEVIIEFVTYLMESKYLNKFFKKLDSVTIKKIVKVLIDKEEKEEYFLGSLRNDYKFNDFQSNRIYIAIANVLLLTTIEDSKKSKRELDKDVHDLYELYVNRGINYIRYLYHVDHLRLIYITLGNNEDRFFILMYLANEANDKGNIRTSIRYYKEALEVYPFMAEFLNNKINQINVGLSKDIIITDINQISSELANKELRVLHGSIEIANQMNSLTKGLQNIGINARSLNYYPSYLNYSNNYRVNISKIKNADEISNLTTEIGLKAIEKFDIFHFHFGTTLISDHSDLRILKDSGKRVYMQHWGSDVMQNSIAEKISKYVVVKNTDEDSIKRKLDFLSKYIKHCIVGVGLYEYVKDFYENVHISRAAIDIDSYAPSISTTKKSKPLIVHAPTSPEHKGTKYILKAIENLKIKYDFDFILVQNMSHEEAKNIYRKADLIVDQILIGAYGLFAVEAMALGKPVITWISEFMKDKYPKELPIISANPENIEKKIEAVLKDKDMREELGFEGRNYVEEYHDMNKIAEVLQNIYINNQ</sequence>
<dbReference type="RefSeq" id="WP_207977033.1">
    <property type="nucleotide sequence ID" value="NZ_JAGDEL010000005.1"/>
</dbReference>
<dbReference type="Gene3D" id="1.25.40.10">
    <property type="entry name" value="Tetratricopeptide repeat domain"/>
    <property type="match status" value="1"/>
</dbReference>
<dbReference type="InterPro" id="IPR001296">
    <property type="entry name" value="Glyco_trans_1"/>
</dbReference>
<protein>
    <submittedName>
        <fullName evidence="4">Glycosyltransferase</fullName>
    </submittedName>
</protein>
<dbReference type="Gene3D" id="3.40.50.2000">
    <property type="entry name" value="Glycogen Phosphorylase B"/>
    <property type="match status" value="1"/>
</dbReference>
<accession>A0ABS3N0G2</accession>
<evidence type="ECO:0000313" key="4">
    <source>
        <dbReference type="EMBL" id="MBO1511740.1"/>
    </source>
</evidence>
<evidence type="ECO:0000313" key="5">
    <source>
        <dbReference type="Proteomes" id="UP000663981"/>
    </source>
</evidence>
<feature type="repeat" description="TPR" evidence="1">
    <location>
        <begin position="278"/>
        <end position="311"/>
    </location>
</feature>
<dbReference type="InterPro" id="IPR029044">
    <property type="entry name" value="Nucleotide-diphossugar_trans"/>
</dbReference>
<dbReference type="CDD" id="cd02511">
    <property type="entry name" value="Beta4Glucosyltransferase"/>
    <property type="match status" value="1"/>
</dbReference>
<dbReference type="Pfam" id="PF00535">
    <property type="entry name" value="Glycos_transf_2"/>
    <property type="match status" value="1"/>
</dbReference>
<dbReference type="SUPFAM" id="SSF53756">
    <property type="entry name" value="UDP-Glycosyltransferase/glycogen phosphorylase"/>
    <property type="match status" value="1"/>
</dbReference>
<dbReference type="EMBL" id="JAGDEL010000005">
    <property type="protein sequence ID" value="MBO1511740.1"/>
    <property type="molecule type" value="Genomic_DNA"/>
</dbReference>
<dbReference type="InterPro" id="IPR011990">
    <property type="entry name" value="TPR-like_helical_dom_sf"/>
</dbReference>
<evidence type="ECO:0000259" key="3">
    <source>
        <dbReference type="Pfam" id="PF00535"/>
    </source>
</evidence>
<proteinExistence type="predicted"/>
<gene>
    <name evidence="4" type="ORF">I7822_08670</name>
</gene>
<dbReference type="SUPFAM" id="SSF53448">
    <property type="entry name" value="Nucleotide-diphospho-sugar transferases"/>
    <property type="match status" value="1"/>
</dbReference>
<dbReference type="InterPro" id="IPR019734">
    <property type="entry name" value="TPR_rpt"/>
</dbReference>
<dbReference type="Pfam" id="PF00534">
    <property type="entry name" value="Glycos_transf_1"/>
    <property type="match status" value="1"/>
</dbReference>
<dbReference type="SUPFAM" id="SSF48452">
    <property type="entry name" value="TPR-like"/>
    <property type="match status" value="1"/>
</dbReference>